<dbReference type="STRING" id="9838.ENSCDRP00005027650"/>
<accession>A0A5N4C200</accession>
<gene>
    <name evidence="3" type="ORF">Cadr_000003505</name>
</gene>
<dbReference type="PANTHER" id="PTHR11736:SF24">
    <property type="entry name" value="MAGE DOMAIN-CONTAINING PROTEIN"/>
    <property type="match status" value="1"/>
</dbReference>
<organism evidence="3 4">
    <name type="scientific">Camelus dromedarius</name>
    <name type="common">Dromedary</name>
    <name type="synonym">Arabian camel</name>
    <dbReference type="NCBI Taxonomy" id="9838"/>
    <lineage>
        <taxon>Eukaryota</taxon>
        <taxon>Metazoa</taxon>
        <taxon>Chordata</taxon>
        <taxon>Craniata</taxon>
        <taxon>Vertebrata</taxon>
        <taxon>Euteleostomi</taxon>
        <taxon>Mammalia</taxon>
        <taxon>Eutheria</taxon>
        <taxon>Laurasiatheria</taxon>
        <taxon>Artiodactyla</taxon>
        <taxon>Tylopoda</taxon>
        <taxon>Camelidae</taxon>
        <taxon>Camelus</taxon>
    </lineage>
</organism>
<evidence type="ECO:0000259" key="2">
    <source>
        <dbReference type="PROSITE" id="PS50838"/>
    </source>
</evidence>
<feature type="compositionally biased region" description="Basic and acidic residues" evidence="1">
    <location>
        <begin position="177"/>
        <end position="192"/>
    </location>
</feature>
<evidence type="ECO:0000313" key="3">
    <source>
        <dbReference type="EMBL" id="KAB1252905.1"/>
    </source>
</evidence>
<proteinExistence type="predicted"/>
<keyword evidence="4" id="KW-1185">Reference proteome</keyword>
<dbReference type="InterPro" id="IPR041899">
    <property type="entry name" value="MAGE_WH2"/>
</dbReference>
<feature type="region of interest" description="Disordered" evidence="1">
    <location>
        <begin position="175"/>
        <end position="209"/>
    </location>
</feature>
<dbReference type="SMART" id="SM01373">
    <property type="entry name" value="MAGE"/>
    <property type="match status" value="1"/>
</dbReference>
<dbReference type="AlphaFoldDB" id="A0A5N4C200"/>
<name>A0A5N4C200_CAMDR</name>
<dbReference type="InterPro" id="IPR037445">
    <property type="entry name" value="MAGE"/>
</dbReference>
<reference evidence="3 4" key="1">
    <citation type="journal article" date="2019" name="Mol. Ecol. Resour.">
        <title>Improving Illumina assemblies with Hi-C and long reads: an example with the North African dromedary.</title>
        <authorList>
            <person name="Elbers J.P."/>
            <person name="Rogers M.F."/>
            <person name="Perelman P.L."/>
            <person name="Proskuryakova A.A."/>
            <person name="Serdyukova N.A."/>
            <person name="Johnson W.E."/>
            <person name="Horin P."/>
            <person name="Corander J."/>
            <person name="Murphy D."/>
            <person name="Burger P.A."/>
        </authorList>
    </citation>
    <scope>NUCLEOTIDE SEQUENCE [LARGE SCALE GENOMIC DNA]</scope>
    <source>
        <strain evidence="3">Drom800</strain>
        <tissue evidence="3">Blood</tissue>
    </source>
</reference>
<evidence type="ECO:0000256" key="1">
    <source>
        <dbReference type="SAM" id="MobiDB-lite"/>
    </source>
</evidence>
<dbReference type="GO" id="GO:0000122">
    <property type="term" value="P:negative regulation of transcription by RNA polymerase II"/>
    <property type="evidence" value="ECO:0007669"/>
    <property type="project" value="TreeGrafter"/>
</dbReference>
<protein>
    <submittedName>
        <fullName evidence="3">Melanoma-associated antigen B16</fullName>
    </submittedName>
</protein>
<sequence>MIPRQDGLGDEAASQYNLSRSKWKIPHWTLCMRLEAFACASQYATWHFIPAINRALWADLIDQELEMQSYALVNKLDLTYDGRMNEEQGMPKTGLLIIILGVIFMKGNRATEEELWEVLNPMDYLEYHQQVPDSDPPRREFLWGPRARAEVSKMKLLEFLAKIHGIDSRNFPSQYEEALREKEEQARARTEVRGGPAATSGPSSGFSHP</sequence>
<dbReference type="PROSITE" id="PS50838">
    <property type="entry name" value="MAGE"/>
    <property type="match status" value="1"/>
</dbReference>
<feature type="compositionally biased region" description="Low complexity" evidence="1">
    <location>
        <begin position="194"/>
        <end position="209"/>
    </location>
</feature>
<dbReference type="PANTHER" id="PTHR11736">
    <property type="entry name" value="MELANOMA-ASSOCIATED ANTIGEN MAGE ANTIGEN"/>
    <property type="match status" value="1"/>
</dbReference>
<feature type="domain" description="MAGE" evidence="2">
    <location>
        <begin position="59"/>
        <end position="178"/>
    </location>
</feature>
<comment type="caution">
    <text evidence="3">The sequence shown here is derived from an EMBL/GenBank/DDBJ whole genome shotgun (WGS) entry which is preliminary data.</text>
</comment>
<dbReference type="GO" id="GO:0005634">
    <property type="term" value="C:nucleus"/>
    <property type="evidence" value="ECO:0007669"/>
    <property type="project" value="TreeGrafter"/>
</dbReference>
<dbReference type="Proteomes" id="UP000299084">
    <property type="component" value="Unassembled WGS sequence"/>
</dbReference>
<dbReference type="Gene3D" id="1.10.10.1210">
    <property type="entry name" value="MAGE homology domain, winged helix WH2 motif"/>
    <property type="match status" value="2"/>
</dbReference>
<evidence type="ECO:0000313" key="4">
    <source>
        <dbReference type="Proteomes" id="UP000299084"/>
    </source>
</evidence>
<dbReference type="EMBL" id="JWIN03000037">
    <property type="protein sequence ID" value="KAB1252905.1"/>
    <property type="molecule type" value="Genomic_DNA"/>
</dbReference>
<dbReference type="InterPro" id="IPR002190">
    <property type="entry name" value="MHD_dom"/>
</dbReference>